<name>A0A0F3KK03_9GAMM</name>
<gene>
    <name evidence="2" type="ORF">VI08_13820</name>
</gene>
<protein>
    <submittedName>
        <fullName evidence="2">Uncharacterized protein</fullName>
    </submittedName>
</protein>
<keyword evidence="1" id="KW-0732">Signal</keyword>
<keyword evidence="3" id="KW-1185">Reference proteome</keyword>
<comment type="caution">
    <text evidence="2">The sequence shown here is derived from an EMBL/GenBank/DDBJ whole genome shotgun (WGS) entry which is preliminary data.</text>
</comment>
<organism evidence="2 3">
    <name type="scientific">Luteibacter yeojuensis</name>
    <dbReference type="NCBI Taxonomy" id="345309"/>
    <lineage>
        <taxon>Bacteria</taxon>
        <taxon>Pseudomonadati</taxon>
        <taxon>Pseudomonadota</taxon>
        <taxon>Gammaproteobacteria</taxon>
        <taxon>Lysobacterales</taxon>
        <taxon>Rhodanobacteraceae</taxon>
        <taxon>Luteibacter</taxon>
    </lineage>
</organism>
<evidence type="ECO:0000313" key="2">
    <source>
        <dbReference type="EMBL" id="KJV31317.1"/>
    </source>
</evidence>
<proteinExistence type="predicted"/>
<feature type="chain" id="PRO_5002462917" evidence="1">
    <location>
        <begin position="21"/>
        <end position="168"/>
    </location>
</feature>
<feature type="signal peptide" evidence="1">
    <location>
        <begin position="1"/>
        <end position="20"/>
    </location>
</feature>
<reference evidence="2 3" key="1">
    <citation type="submission" date="2015-03" db="EMBL/GenBank/DDBJ databases">
        <title>Draft genome sequence of Luteibacter yeojuensis strain SU11.</title>
        <authorList>
            <person name="Sulaiman J."/>
            <person name="Priya K."/>
            <person name="Chan K.-G."/>
        </authorList>
    </citation>
    <scope>NUCLEOTIDE SEQUENCE [LARGE SCALE GENOMIC DNA]</scope>
    <source>
        <strain evidence="2 3">SU11</strain>
    </source>
</reference>
<dbReference type="Proteomes" id="UP000033651">
    <property type="component" value="Unassembled WGS sequence"/>
</dbReference>
<dbReference type="RefSeq" id="WP_045830178.1">
    <property type="nucleotide sequence ID" value="NZ_JZRB01000029.1"/>
</dbReference>
<sequence>MRKQFVAAMAMLVVAPAAFAGDAVTIKKPVTFNEDADIPKSVLDECKLDDELPAAIAKHAKENGIEVSYAATDAAPAQGRVMELEIYEAVADGNAFMGHHKSMGVKGKLVVDGQVVGSFKDRRISMGGAFGGFKGSCAVLSRITNEIGEDVGEWLKEPGKNAKLGDLE</sequence>
<evidence type="ECO:0000256" key="1">
    <source>
        <dbReference type="SAM" id="SignalP"/>
    </source>
</evidence>
<dbReference type="PATRIC" id="fig|345309.4.peg.2115"/>
<dbReference type="OrthoDB" id="5703702at2"/>
<dbReference type="EMBL" id="JZRB01000029">
    <property type="protein sequence ID" value="KJV31317.1"/>
    <property type="molecule type" value="Genomic_DNA"/>
</dbReference>
<dbReference type="AlphaFoldDB" id="A0A0F3KK03"/>
<accession>A0A0F3KK03</accession>
<evidence type="ECO:0000313" key="3">
    <source>
        <dbReference type="Proteomes" id="UP000033651"/>
    </source>
</evidence>